<protein>
    <recommendedName>
        <fullName evidence="3">Reverse transcriptase</fullName>
    </recommendedName>
</protein>
<reference evidence="1 2" key="1">
    <citation type="journal article" date="2021" name="BMC Biol.">
        <title>Horizontally acquired antibacterial genes associated with adaptive radiation of ladybird beetles.</title>
        <authorList>
            <person name="Li H.S."/>
            <person name="Tang X.F."/>
            <person name="Huang Y.H."/>
            <person name="Xu Z.Y."/>
            <person name="Chen M.L."/>
            <person name="Du X.Y."/>
            <person name="Qiu B.Y."/>
            <person name="Chen P.T."/>
            <person name="Zhang W."/>
            <person name="Slipinski A."/>
            <person name="Escalona H.E."/>
            <person name="Waterhouse R.M."/>
            <person name="Zwick A."/>
            <person name="Pang H."/>
        </authorList>
    </citation>
    <scope>NUCLEOTIDE SEQUENCE [LARGE SCALE GENOMIC DNA]</scope>
    <source>
        <strain evidence="1">SYSU2018</strain>
    </source>
</reference>
<name>A0ABD2MUI9_9CUCU</name>
<dbReference type="EMBL" id="JABFTP020000021">
    <property type="protein sequence ID" value="KAL3270088.1"/>
    <property type="molecule type" value="Genomic_DNA"/>
</dbReference>
<sequence length="114" mass="13200">MEDMIFDAVSELRQSFDKSKLKINTEKTQLIEFAYSTDFLSTTYIRESEAYKTSKGVCFLGVHVDYRVSWRDHIDKVAGSMTRYVYALRTLADTVSQGATFMAYHAFTRRADRV</sequence>
<comment type="caution">
    <text evidence="1">The sequence shown here is derived from an EMBL/GenBank/DDBJ whole genome shotgun (WGS) entry which is preliminary data.</text>
</comment>
<dbReference type="AlphaFoldDB" id="A0ABD2MUI9"/>
<evidence type="ECO:0008006" key="3">
    <source>
        <dbReference type="Google" id="ProtNLM"/>
    </source>
</evidence>
<organism evidence="1 2">
    <name type="scientific">Cryptolaemus montrouzieri</name>
    <dbReference type="NCBI Taxonomy" id="559131"/>
    <lineage>
        <taxon>Eukaryota</taxon>
        <taxon>Metazoa</taxon>
        <taxon>Ecdysozoa</taxon>
        <taxon>Arthropoda</taxon>
        <taxon>Hexapoda</taxon>
        <taxon>Insecta</taxon>
        <taxon>Pterygota</taxon>
        <taxon>Neoptera</taxon>
        <taxon>Endopterygota</taxon>
        <taxon>Coleoptera</taxon>
        <taxon>Polyphaga</taxon>
        <taxon>Cucujiformia</taxon>
        <taxon>Coccinelloidea</taxon>
        <taxon>Coccinellidae</taxon>
        <taxon>Scymninae</taxon>
        <taxon>Scymnini</taxon>
        <taxon>Cryptolaemus</taxon>
    </lineage>
</organism>
<proteinExistence type="predicted"/>
<dbReference type="Proteomes" id="UP001516400">
    <property type="component" value="Unassembled WGS sequence"/>
</dbReference>
<evidence type="ECO:0000313" key="1">
    <source>
        <dbReference type="EMBL" id="KAL3270088.1"/>
    </source>
</evidence>
<gene>
    <name evidence="1" type="ORF">HHI36_009146</name>
</gene>
<accession>A0ABD2MUI9</accession>
<evidence type="ECO:0000313" key="2">
    <source>
        <dbReference type="Proteomes" id="UP001516400"/>
    </source>
</evidence>
<keyword evidence="2" id="KW-1185">Reference proteome</keyword>
<feature type="non-terminal residue" evidence="1">
    <location>
        <position position="114"/>
    </location>
</feature>